<protein>
    <submittedName>
        <fullName evidence="1">Uncharacterized protein</fullName>
    </submittedName>
</protein>
<dbReference type="EnsemblMetazoa" id="RPRC014552-RA">
    <property type="protein sequence ID" value="RPRC014552-PA"/>
    <property type="gene ID" value="RPRC014552"/>
</dbReference>
<proteinExistence type="predicted"/>
<dbReference type="InParanoid" id="T1IE32"/>
<dbReference type="Proteomes" id="UP000015103">
    <property type="component" value="Unassembled WGS sequence"/>
</dbReference>
<evidence type="ECO:0000313" key="2">
    <source>
        <dbReference type="Proteomes" id="UP000015103"/>
    </source>
</evidence>
<dbReference type="VEuPathDB" id="VectorBase:RPRC014552"/>
<dbReference type="EMBL" id="ACPB03019345">
    <property type="status" value="NOT_ANNOTATED_CDS"/>
    <property type="molecule type" value="Genomic_DNA"/>
</dbReference>
<evidence type="ECO:0000313" key="1">
    <source>
        <dbReference type="EnsemblMetazoa" id="RPRC014552-PA"/>
    </source>
</evidence>
<dbReference type="AlphaFoldDB" id="T1IE32"/>
<sequence length="317" mass="37365">MLKISMSMKVLLSEVQVMHAVSGRYENDPKWNYFCAYSGQVLDAIYKLIALSYFDDDRSYKFVTFILEDIDKFLYHFLSHVVPELNTNVPFGVQVVDILSCLRNSNVKGTATVKYNGTLLLKERYRFNKMSYLMYPFDIDKCPTIDKKLNYILFMLSVNVRYHNFCYFFKEQSTMEGLVVGARWQHLLELRNGRGQNYLKRMQTENKYRNVSHHNVAWRQISPNEYSREIKLDTPFVKGRLSFKCKLKLTINDPHYPLNMPEVSLTAHLPSTPHHTATYDFWLDVRMNYLSQIEYAVKKAQIKIRSLEFGGHELIIK</sequence>
<dbReference type="HOGENOM" id="CLU_878022_0_0_1"/>
<keyword evidence="2" id="KW-1185">Reference proteome</keyword>
<accession>T1IE32</accession>
<organism evidence="1 2">
    <name type="scientific">Rhodnius prolixus</name>
    <name type="common">Triatomid bug</name>
    <dbReference type="NCBI Taxonomy" id="13249"/>
    <lineage>
        <taxon>Eukaryota</taxon>
        <taxon>Metazoa</taxon>
        <taxon>Ecdysozoa</taxon>
        <taxon>Arthropoda</taxon>
        <taxon>Hexapoda</taxon>
        <taxon>Insecta</taxon>
        <taxon>Pterygota</taxon>
        <taxon>Neoptera</taxon>
        <taxon>Paraneoptera</taxon>
        <taxon>Hemiptera</taxon>
        <taxon>Heteroptera</taxon>
        <taxon>Panheteroptera</taxon>
        <taxon>Cimicomorpha</taxon>
        <taxon>Reduviidae</taxon>
        <taxon>Triatominae</taxon>
        <taxon>Rhodnius</taxon>
    </lineage>
</organism>
<reference evidence="1" key="1">
    <citation type="submission" date="2015-05" db="UniProtKB">
        <authorList>
            <consortium name="EnsemblMetazoa"/>
        </authorList>
    </citation>
    <scope>IDENTIFICATION</scope>
</reference>
<name>T1IE32_RHOPR</name>